<dbReference type="Pfam" id="PF02885">
    <property type="entry name" value="Glycos_trans_3N"/>
    <property type="match status" value="1"/>
</dbReference>
<comment type="catalytic activity">
    <reaction evidence="8">
        <text>N-(5-phospho-beta-D-ribosyl)anthranilate + diphosphate = 5-phospho-alpha-D-ribose 1-diphosphate + anthranilate</text>
        <dbReference type="Rhea" id="RHEA:11768"/>
        <dbReference type="ChEBI" id="CHEBI:16567"/>
        <dbReference type="ChEBI" id="CHEBI:18277"/>
        <dbReference type="ChEBI" id="CHEBI:33019"/>
        <dbReference type="ChEBI" id="CHEBI:58017"/>
        <dbReference type="EC" id="2.4.2.18"/>
    </reaction>
</comment>
<dbReference type="Proteomes" id="UP000032027">
    <property type="component" value="Chromosome"/>
</dbReference>
<dbReference type="GO" id="GO:0004048">
    <property type="term" value="F:anthranilate phosphoribosyltransferase activity"/>
    <property type="evidence" value="ECO:0007669"/>
    <property type="project" value="UniProtKB-UniRule"/>
</dbReference>
<dbReference type="GO" id="GO:0000287">
    <property type="term" value="F:magnesium ion binding"/>
    <property type="evidence" value="ECO:0007669"/>
    <property type="project" value="UniProtKB-UniRule"/>
</dbReference>
<feature type="binding site" evidence="8">
    <location>
        <begin position="91"/>
        <end position="94"/>
    </location>
    <ligand>
        <name>5-phospho-alpha-D-ribose 1-diphosphate</name>
        <dbReference type="ChEBI" id="CHEBI:58017"/>
    </ligand>
</feature>
<dbReference type="NCBIfam" id="TIGR01245">
    <property type="entry name" value="trpD"/>
    <property type="match status" value="1"/>
</dbReference>
<dbReference type="InterPro" id="IPR036320">
    <property type="entry name" value="Glycosyl_Trfase_fam3_N_dom_sf"/>
</dbReference>
<evidence type="ECO:0000256" key="6">
    <source>
        <dbReference type="ARBA" id="ARBA00022822"/>
    </source>
</evidence>
<reference evidence="11 12" key="2">
    <citation type="journal article" date="2016" name="ISME J.">
        <title>Physiological and genomic characterization of two novel marine thaumarchaeal strains indicates niche differentiation.</title>
        <authorList>
            <person name="Bayer B."/>
            <person name="Vojvoda J."/>
            <person name="Offre P."/>
            <person name="Alves R.J."/>
            <person name="Elisabeth N.H."/>
            <person name="Garcia J.A."/>
            <person name="Volland J.M."/>
            <person name="Srivastava A."/>
            <person name="Schleper C."/>
            <person name="Herndl G.J."/>
        </authorList>
    </citation>
    <scope>NUCLEOTIDE SEQUENCE [LARGE SCALE GENOMIC DNA]</scope>
    <source>
        <strain evidence="11 12">D3C</strain>
    </source>
</reference>
<evidence type="ECO:0000256" key="5">
    <source>
        <dbReference type="ARBA" id="ARBA00022679"/>
    </source>
</evidence>
<dbReference type="UniPathway" id="UPA00035">
    <property type="reaction ID" value="UER00041"/>
</dbReference>
<dbReference type="KEGG" id="nid:NPIRD3C_1267"/>
<feature type="binding site" evidence="8">
    <location>
        <position position="227"/>
    </location>
    <ligand>
        <name>Mg(2+)</name>
        <dbReference type="ChEBI" id="CHEBI:18420"/>
        <label>2</label>
    </ligand>
</feature>
<dbReference type="Pfam" id="PF00591">
    <property type="entry name" value="Glycos_transf_3"/>
    <property type="match status" value="1"/>
</dbReference>
<dbReference type="GO" id="GO:0005829">
    <property type="term" value="C:cytosol"/>
    <property type="evidence" value="ECO:0007669"/>
    <property type="project" value="TreeGrafter"/>
</dbReference>
<dbReference type="OrthoDB" id="8214at2157"/>
<dbReference type="PANTHER" id="PTHR43285:SF2">
    <property type="entry name" value="ANTHRANILATE PHOSPHORIBOSYLTRANSFERASE"/>
    <property type="match status" value="1"/>
</dbReference>
<dbReference type="FunFam" id="3.40.1030.10:FF:000002">
    <property type="entry name" value="Anthranilate phosphoribosyltransferase"/>
    <property type="match status" value="1"/>
</dbReference>
<feature type="binding site" evidence="8">
    <location>
        <position position="81"/>
    </location>
    <ligand>
        <name>5-phospho-alpha-D-ribose 1-diphosphate</name>
        <dbReference type="ChEBI" id="CHEBI:58017"/>
    </ligand>
</feature>
<gene>
    <name evidence="8 11" type="primary">trpD</name>
    <name evidence="11" type="ORF">NPIRD3C_1267</name>
</gene>
<dbReference type="Gene3D" id="1.20.970.10">
    <property type="entry name" value="Transferase, Pyrimidine Nucleoside Phosphorylase, Chain C"/>
    <property type="match status" value="1"/>
</dbReference>
<keyword evidence="3 8" id="KW-0028">Amino-acid biosynthesis</keyword>
<feature type="binding site" evidence="8">
    <location>
        <position position="81"/>
    </location>
    <ligand>
        <name>anthranilate</name>
        <dbReference type="ChEBI" id="CHEBI:16567"/>
        <label>1</label>
    </ligand>
</feature>
<feature type="binding site" evidence="8">
    <location>
        <position position="93"/>
    </location>
    <ligand>
        <name>Mg(2+)</name>
        <dbReference type="ChEBI" id="CHEBI:18420"/>
        <label>1</label>
    </ligand>
</feature>
<keyword evidence="4 8" id="KW-0328">Glycosyltransferase</keyword>
<dbReference type="AlphaFoldDB" id="A0A0C5BW65"/>
<feature type="binding site" evidence="8">
    <location>
        <begin position="109"/>
        <end position="117"/>
    </location>
    <ligand>
        <name>5-phospho-alpha-D-ribose 1-diphosphate</name>
        <dbReference type="ChEBI" id="CHEBI:58017"/>
    </ligand>
</feature>
<evidence type="ECO:0000256" key="2">
    <source>
        <dbReference type="ARBA" id="ARBA00011948"/>
    </source>
</evidence>
<feature type="binding site" evidence="8">
    <location>
        <position position="89"/>
    </location>
    <ligand>
        <name>5-phospho-alpha-D-ribose 1-diphosphate</name>
        <dbReference type="ChEBI" id="CHEBI:58017"/>
    </ligand>
</feature>
<name>A0A0C5BW65_9ARCH</name>
<reference evidence="12" key="1">
    <citation type="submission" date="2015-02" db="EMBL/GenBank/DDBJ databases">
        <title>Characterization of two novel Thaumarchaeota isolated from the Northern Adriatic Sea.</title>
        <authorList>
            <person name="Bayer B."/>
            <person name="Vojvoda J."/>
            <person name="Offre P."/>
            <person name="Srivastava A."/>
            <person name="Elisabeth N."/>
            <person name="Garcia J.A.L."/>
            <person name="Schleper C."/>
            <person name="Herndl G.J."/>
        </authorList>
    </citation>
    <scope>NUCLEOTIDE SEQUENCE [LARGE SCALE GENOMIC DNA]</scope>
    <source>
        <strain evidence="12">D3C</strain>
    </source>
</reference>
<evidence type="ECO:0000256" key="7">
    <source>
        <dbReference type="ARBA" id="ARBA00023141"/>
    </source>
</evidence>
<protein>
    <recommendedName>
        <fullName evidence="2 8">Anthranilate phosphoribosyltransferase</fullName>
        <ecNumber evidence="2 8">2.4.2.18</ecNumber>
    </recommendedName>
</protein>
<keyword evidence="8" id="KW-0479">Metal-binding</keyword>
<feature type="binding site" evidence="8">
    <location>
        <position position="227"/>
    </location>
    <ligand>
        <name>Mg(2+)</name>
        <dbReference type="ChEBI" id="CHEBI:18420"/>
        <label>1</label>
    </ligand>
</feature>
<feature type="binding site" evidence="8">
    <location>
        <position position="226"/>
    </location>
    <ligand>
        <name>Mg(2+)</name>
        <dbReference type="ChEBI" id="CHEBI:18420"/>
        <label>2</label>
    </ligand>
</feature>
<dbReference type="SUPFAM" id="SSF47648">
    <property type="entry name" value="Nucleoside phosphorylase/phosphoribosyltransferase N-terminal domain"/>
    <property type="match status" value="1"/>
</dbReference>
<organism evidence="11 12">
    <name type="scientific">Nitrosopumilus piranensis</name>
    <dbReference type="NCBI Taxonomy" id="1582439"/>
    <lineage>
        <taxon>Archaea</taxon>
        <taxon>Nitrososphaerota</taxon>
        <taxon>Nitrososphaeria</taxon>
        <taxon>Nitrosopumilales</taxon>
        <taxon>Nitrosopumilaceae</taxon>
        <taxon>Nitrosopumilus</taxon>
    </lineage>
</organism>
<comment type="cofactor">
    <cofactor evidence="8">
        <name>Mg(2+)</name>
        <dbReference type="ChEBI" id="CHEBI:18420"/>
    </cofactor>
    <text evidence="8">Binds 2 magnesium ions per monomer.</text>
</comment>
<feature type="binding site" evidence="8">
    <location>
        <begin position="84"/>
        <end position="85"/>
    </location>
    <ligand>
        <name>5-phospho-alpha-D-ribose 1-diphosphate</name>
        <dbReference type="ChEBI" id="CHEBI:58017"/>
    </ligand>
</feature>
<comment type="caution">
    <text evidence="8">Lacks conserved residue(s) required for the propagation of feature annotation.</text>
</comment>
<evidence type="ECO:0000256" key="4">
    <source>
        <dbReference type="ARBA" id="ARBA00022676"/>
    </source>
</evidence>
<dbReference type="EMBL" id="CP010868">
    <property type="protein sequence ID" value="AJM92479.1"/>
    <property type="molecule type" value="Genomic_DNA"/>
</dbReference>
<dbReference type="SUPFAM" id="SSF52418">
    <property type="entry name" value="Nucleoside phosphorylase/phosphoribosyltransferase catalytic domain"/>
    <property type="match status" value="1"/>
</dbReference>
<feature type="binding site" evidence="8">
    <location>
        <position position="112"/>
    </location>
    <ligand>
        <name>anthranilate</name>
        <dbReference type="ChEBI" id="CHEBI:16567"/>
        <label>1</label>
    </ligand>
</feature>
<evidence type="ECO:0000256" key="3">
    <source>
        <dbReference type="ARBA" id="ARBA00022605"/>
    </source>
</evidence>
<dbReference type="InterPro" id="IPR017459">
    <property type="entry name" value="Glycosyl_Trfase_fam3_N_dom"/>
</dbReference>
<comment type="function">
    <text evidence="8">Catalyzes the transfer of the phosphoribosyl group of 5-phosphorylribose-1-pyrophosphate (PRPP) to anthranilate to yield N-(5'-phosphoribosyl)-anthranilate (PRA).</text>
</comment>
<dbReference type="RefSeq" id="WP_148703313.1">
    <property type="nucleotide sequence ID" value="NZ_CP010868.1"/>
</dbReference>
<keyword evidence="8" id="KW-0460">Magnesium</keyword>
<reference evidence="11 12" key="3">
    <citation type="journal article" date="2019" name="Int. J. Syst. Evol. Microbiol.">
        <title>Nitrosopumilus adriaticus sp. nov. and Nitrosopumilus piranensis sp. nov., two ammonia-oxidizing archaea from the Adriatic Sea and members of the class Nitrososphaeria.</title>
        <authorList>
            <person name="Bayer B."/>
            <person name="Vojvoda J."/>
            <person name="Reinthaler T."/>
            <person name="Reyes C."/>
            <person name="Pinto M."/>
            <person name="Herndl G.J."/>
        </authorList>
    </citation>
    <scope>NUCLEOTIDE SEQUENCE [LARGE SCALE GENOMIC DNA]</scope>
    <source>
        <strain evidence="11 12">D3C</strain>
    </source>
</reference>
<sequence length="348" mass="38028">MISRLISKIQEKIDLTYEEMNQVMTDILSGKTTDMENADFLSNLADKGETDDELLGMLDKIQEFSLKIEPKNTGTIIDMCGTGGDKLQTFNISTTASFVVAAAGGIVAKHGNRSSSGISGSADIFEYFGYDLNLEPIQIAEILEKHNICFMFAQKFHPAMKHVSAARKQLGKRTAFNLLGPLSNPAGVKNQLVGVFSAEYLDRLPLILKRKGAQNIMTVRSDDGMDEFSTSSINRVCVLRDDKVLMNAIDPEVVGLHKSSLKDIQIKTKEDAVKSFVHVLNNTANQAMIETTVLNAAGGLIVANISNNFEEAVELASNTIKDGKAMSLLEKFIQDTGDISRLKEITDG</sequence>
<evidence type="ECO:0000259" key="9">
    <source>
        <dbReference type="Pfam" id="PF00591"/>
    </source>
</evidence>
<accession>A0A0C5BW65</accession>
<dbReference type="HOGENOM" id="CLU_034315_2_1_2"/>
<keyword evidence="5 8" id="KW-0808">Transferase</keyword>
<comment type="pathway">
    <text evidence="1 8">Amino-acid biosynthesis; L-tryptophan biosynthesis; L-tryptophan from chorismate: step 2/5.</text>
</comment>
<evidence type="ECO:0000256" key="1">
    <source>
        <dbReference type="ARBA" id="ARBA00004907"/>
    </source>
</evidence>
<dbReference type="InterPro" id="IPR005940">
    <property type="entry name" value="Anthranilate_Pribosyl_Tfrase"/>
</dbReference>
<comment type="similarity">
    <text evidence="8">Belongs to the anthranilate phosphoribosyltransferase family.</text>
</comment>
<dbReference type="Gene3D" id="3.40.1030.10">
    <property type="entry name" value="Nucleoside phosphorylase/phosphoribosyltransferase catalytic domain"/>
    <property type="match status" value="1"/>
</dbReference>
<keyword evidence="7 8" id="KW-0057">Aromatic amino acid biosynthesis</keyword>
<dbReference type="GeneID" id="41600403"/>
<proteinExistence type="inferred from homology"/>
<evidence type="ECO:0000313" key="12">
    <source>
        <dbReference type="Proteomes" id="UP000032027"/>
    </source>
</evidence>
<feature type="binding site" evidence="8">
    <location>
        <position position="121"/>
    </location>
    <ligand>
        <name>5-phospho-alpha-D-ribose 1-diphosphate</name>
        <dbReference type="ChEBI" id="CHEBI:58017"/>
    </ligand>
</feature>
<evidence type="ECO:0000259" key="10">
    <source>
        <dbReference type="Pfam" id="PF02885"/>
    </source>
</evidence>
<dbReference type="GO" id="GO:0000162">
    <property type="term" value="P:L-tryptophan biosynthetic process"/>
    <property type="evidence" value="ECO:0007669"/>
    <property type="project" value="UniProtKB-UniRule"/>
</dbReference>
<feature type="binding site" evidence="8">
    <location>
        <position position="167"/>
    </location>
    <ligand>
        <name>anthranilate</name>
        <dbReference type="ChEBI" id="CHEBI:16567"/>
        <label>2</label>
    </ligand>
</feature>
<dbReference type="EC" id="2.4.2.18" evidence="2 8"/>
<keyword evidence="6 8" id="KW-0822">Tryptophan biosynthesis</keyword>
<evidence type="ECO:0000313" key="11">
    <source>
        <dbReference type="EMBL" id="AJM92479.1"/>
    </source>
</evidence>
<dbReference type="STRING" id="1582439.NPIRD3C_1267"/>
<dbReference type="PATRIC" id="fig|1582439.9.peg.1306"/>
<dbReference type="HAMAP" id="MF_00211">
    <property type="entry name" value="TrpD"/>
    <property type="match status" value="1"/>
</dbReference>
<dbReference type="InterPro" id="IPR035902">
    <property type="entry name" value="Nuc_phospho_transferase"/>
</dbReference>
<dbReference type="InterPro" id="IPR000312">
    <property type="entry name" value="Glycosyl_Trfase_fam3"/>
</dbReference>
<feature type="domain" description="Glycosyl transferase family 3" evidence="9">
    <location>
        <begin position="75"/>
        <end position="326"/>
    </location>
</feature>
<evidence type="ECO:0000256" key="8">
    <source>
        <dbReference type="HAMAP-Rule" id="MF_00211"/>
    </source>
</evidence>
<keyword evidence="12" id="KW-1185">Reference proteome</keyword>
<comment type="subunit">
    <text evidence="8">Homodimer.</text>
</comment>
<dbReference type="PANTHER" id="PTHR43285">
    <property type="entry name" value="ANTHRANILATE PHOSPHORIBOSYLTRANSFERASE"/>
    <property type="match status" value="1"/>
</dbReference>
<feature type="domain" description="Glycosyl transferase family 3 N-terminal" evidence="10">
    <location>
        <begin position="4"/>
        <end position="63"/>
    </location>
</feature>